<dbReference type="Proteomes" id="UP000235145">
    <property type="component" value="Unassembled WGS sequence"/>
</dbReference>
<dbReference type="EMBL" id="NBSK02000001">
    <property type="protein sequence ID" value="KAJ0228255.1"/>
    <property type="molecule type" value="Genomic_DNA"/>
</dbReference>
<accession>A0A9R1WST8</accession>
<protein>
    <submittedName>
        <fullName evidence="3">Uncharacterized protein</fullName>
    </submittedName>
</protein>
<dbReference type="AlphaFoldDB" id="A0A9R1WST8"/>
<feature type="compositionally biased region" description="Basic residues" evidence="2">
    <location>
        <begin position="32"/>
        <end position="41"/>
    </location>
</feature>
<feature type="compositionally biased region" description="Basic residues" evidence="2">
    <location>
        <begin position="233"/>
        <end position="244"/>
    </location>
</feature>
<feature type="region of interest" description="Disordered" evidence="2">
    <location>
        <begin position="31"/>
        <end position="95"/>
    </location>
</feature>
<proteinExistence type="predicted"/>
<feature type="compositionally biased region" description="Low complexity" evidence="2">
    <location>
        <begin position="82"/>
        <end position="95"/>
    </location>
</feature>
<evidence type="ECO:0000313" key="3">
    <source>
        <dbReference type="EMBL" id="KAJ0228255.1"/>
    </source>
</evidence>
<evidence type="ECO:0000313" key="4">
    <source>
        <dbReference type="Proteomes" id="UP000235145"/>
    </source>
</evidence>
<gene>
    <name evidence="3" type="ORF">LSAT_V11C100043270</name>
</gene>
<sequence>MVPSYVSLSYYMYMVQLAEKMSQFPLKGVPTRPHKHMHRLLQRSTKEASSPALSSTSVPQCGTESDLRSTTSVGTVSAPRCTPSSRTTPLTTSTSTRTFTWTTSTPLLFVKHYNHIILFVLSCRLSPSGKCSYIITKTFHDKVDPNGDKWATLSEETKQFYWEEFQVNEKKCYWDVAVDNSIKAAWEHKAKERYRQYIYDMSNKNPTHEKPSHIEQQGWNAWNAIWNSKEFKKKSKQKKNRRKGVVGGKAPPTHNGGSASHKQIVVDMEEYTGKPPSVYDVFMFTHTKDHDGKTFLDDKAKKVHDFIESRRADLELLGEEVDENELFYTAVGGHDRKRRIYGLGSYGRSIFPIDSSKTCSSPDTNFEKHHLETKIQKLEETIVQQRIDLDEVRNTINDTRNMTN</sequence>
<feature type="compositionally biased region" description="Polar residues" evidence="2">
    <location>
        <begin position="47"/>
        <end position="75"/>
    </location>
</feature>
<reference evidence="3 4" key="1">
    <citation type="journal article" date="2017" name="Nat. Commun.">
        <title>Genome assembly with in vitro proximity ligation data and whole-genome triplication in lettuce.</title>
        <authorList>
            <person name="Reyes-Chin-Wo S."/>
            <person name="Wang Z."/>
            <person name="Yang X."/>
            <person name="Kozik A."/>
            <person name="Arikit S."/>
            <person name="Song C."/>
            <person name="Xia L."/>
            <person name="Froenicke L."/>
            <person name="Lavelle D.O."/>
            <person name="Truco M.J."/>
            <person name="Xia R."/>
            <person name="Zhu S."/>
            <person name="Xu C."/>
            <person name="Xu H."/>
            <person name="Xu X."/>
            <person name="Cox K."/>
            <person name="Korf I."/>
            <person name="Meyers B.C."/>
            <person name="Michelmore R.W."/>
        </authorList>
    </citation>
    <scope>NUCLEOTIDE SEQUENCE [LARGE SCALE GENOMIC DNA]</scope>
    <source>
        <strain evidence="4">cv. Salinas</strain>
        <tissue evidence="3">Seedlings</tissue>
    </source>
</reference>
<organism evidence="3 4">
    <name type="scientific">Lactuca sativa</name>
    <name type="common">Garden lettuce</name>
    <dbReference type="NCBI Taxonomy" id="4236"/>
    <lineage>
        <taxon>Eukaryota</taxon>
        <taxon>Viridiplantae</taxon>
        <taxon>Streptophyta</taxon>
        <taxon>Embryophyta</taxon>
        <taxon>Tracheophyta</taxon>
        <taxon>Spermatophyta</taxon>
        <taxon>Magnoliopsida</taxon>
        <taxon>eudicotyledons</taxon>
        <taxon>Gunneridae</taxon>
        <taxon>Pentapetalae</taxon>
        <taxon>asterids</taxon>
        <taxon>campanulids</taxon>
        <taxon>Asterales</taxon>
        <taxon>Asteraceae</taxon>
        <taxon>Cichorioideae</taxon>
        <taxon>Cichorieae</taxon>
        <taxon>Lactucinae</taxon>
        <taxon>Lactuca</taxon>
    </lineage>
</organism>
<evidence type="ECO:0000256" key="1">
    <source>
        <dbReference type="SAM" id="Coils"/>
    </source>
</evidence>
<evidence type="ECO:0000256" key="2">
    <source>
        <dbReference type="SAM" id="MobiDB-lite"/>
    </source>
</evidence>
<dbReference type="InterPro" id="IPR004252">
    <property type="entry name" value="Probable_transposase_24"/>
</dbReference>
<dbReference type="Pfam" id="PF03004">
    <property type="entry name" value="Transposase_24"/>
    <property type="match status" value="1"/>
</dbReference>
<name>A0A9R1WST8_LACSA</name>
<feature type="region of interest" description="Disordered" evidence="2">
    <location>
        <begin position="233"/>
        <end position="260"/>
    </location>
</feature>
<comment type="caution">
    <text evidence="3">The sequence shown here is derived from an EMBL/GenBank/DDBJ whole genome shotgun (WGS) entry which is preliminary data.</text>
</comment>
<feature type="coiled-coil region" evidence="1">
    <location>
        <begin position="368"/>
        <end position="395"/>
    </location>
</feature>
<keyword evidence="4" id="KW-1185">Reference proteome</keyword>
<keyword evidence="1" id="KW-0175">Coiled coil</keyword>